<evidence type="ECO:0000259" key="4">
    <source>
        <dbReference type="Pfam" id="PF02875"/>
    </source>
</evidence>
<gene>
    <name evidence="6" type="ORF">COU17_02285</name>
</gene>
<reference evidence="7" key="1">
    <citation type="submission" date="2017-09" db="EMBL/GenBank/DDBJ databases">
        <title>Depth-based differentiation of microbial function through sediment-hosted aquifers and enrichment of novel symbionts in the deep terrestrial subsurface.</title>
        <authorList>
            <person name="Probst A.J."/>
            <person name="Ladd B."/>
            <person name="Jarett J.K."/>
            <person name="Geller-Mcgrath D.E."/>
            <person name="Sieber C.M.K."/>
            <person name="Emerson J.B."/>
            <person name="Anantharaman K."/>
            <person name="Thomas B.C."/>
            <person name="Malmstrom R."/>
            <person name="Stieglmeier M."/>
            <person name="Klingl A."/>
            <person name="Woyke T."/>
            <person name="Ryan C.M."/>
            <person name="Banfield J.F."/>
        </authorList>
    </citation>
    <scope>NUCLEOTIDE SEQUENCE [LARGE SCALE GENOMIC DNA]</scope>
</reference>
<evidence type="ECO:0000256" key="1">
    <source>
        <dbReference type="ARBA" id="ARBA00022598"/>
    </source>
</evidence>
<dbReference type="Gene3D" id="3.90.190.20">
    <property type="entry name" value="Mur ligase, C-terminal domain"/>
    <property type="match status" value="1"/>
</dbReference>
<evidence type="ECO:0000313" key="6">
    <source>
        <dbReference type="EMBL" id="PIT91095.1"/>
    </source>
</evidence>
<dbReference type="AlphaFoldDB" id="A0A2M6WEC2"/>
<name>A0A2M6WEC2_9BACT</name>
<dbReference type="SUPFAM" id="SSF53244">
    <property type="entry name" value="MurD-like peptide ligases, peptide-binding domain"/>
    <property type="match status" value="1"/>
</dbReference>
<evidence type="ECO:0000256" key="3">
    <source>
        <dbReference type="ARBA" id="ARBA00022840"/>
    </source>
</evidence>
<accession>A0A2M6WEC2</accession>
<dbReference type="Pfam" id="PF02875">
    <property type="entry name" value="Mur_ligase_C"/>
    <property type="match status" value="1"/>
</dbReference>
<dbReference type="PANTHER" id="PTHR43024:SF1">
    <property type="entry name" value="UDP-N-ACETYLMURAMOYL-TRIPEPTIDE--D-ALANYL-D-ALANINE LIGASE"/>
    <property type="match status" value="1"/>
</dbReference>
<protein>
    <recommendedName>
        <fullName evidence="8">UDP-N-acetylmuramoyl-tripeptide--D-alanyl-D-alanine ligase</fullName>
    </recommendedName>
</protein>
<dbReference type="PANTHER" id="PTHR43024">
    <property type="entry name" value="UDP-N-ACETYLMURAMOYL-TRIPEPTIDE--D-ALANYL-D-ALANINE LIGASE"/>
    <property type="match status" value="1"/>
</dbReference>
<feature type="domain" description="Mur ligase central" evidence="5">
    <location>
        <begin position="31"/>
        <end position="76"/>
    </location>
</feature>
<feature type="domain" description="Mur ligase central" evidence="5">
    <location>
        <begin position="104"/>
        <end position="228"/>
    </location>
</feature>
<dbReference type="GO" id="GO:0016881">
    <property type="term" value="F:acid-amino acid ligase activity"/>
    <property type="evidence" value="ECO:0007669"/>
    <property type="project" value="InterPro"/>
</dbReference>
<dbReference type="InterPro" id="IPR013221">
    <property type="entry name" value="Mur_ligase_cen"/>
</dbReference>
<keyword evidence="2" id="KW-0547">Nucleotide-binding</keyword>
<proteinExistence type="predicted"/>
<organism evidence="6 7">
    <name type="scientific">Candidatus Kaiserbacteria bacterium CG10_big_fil_rev_8_21_14_0_10_49_17</name>
    <dbReference type="NCBI Taxonomy" id="1974609"/>
    <lineage>
        <taxon>Bacteria</taxon>
        <taxon>Candidatus Kaiseribacteriota</taxon>
    </lineage>
</organism>
<dbReference type="InterPro" id="IPR036565">
    <property type="entry name" value="Mur-like_cat_sf"/>
</dbReference>
<dbReference type="InterPro" id="IPR051046">
    <property type="entry name" value="MurCDEF_CellWall_CoF430Synth"/>
</dbReference>
<keyword evidence="1" id="KW-0436">Ligase</keyword>
<dbReference type="Gene3D" id="3.40.1190.10">
    <property type="entry name" value="Mur-like, catalytic domain"/>
    <property type="match status" value="1"/>
</dbReference>
<evidence type="ECO:0008006" key="8">
    <source>
        <dbReference type="Google" id="ProtNLM"/>
    </source>
</evidence>
<evidence type="ECO:0000256" key="2">
    <source>
        <dbReference type="ARBA" id="ARBA00022741"/>
    </source>
</evidence>
<dbReference type="Proteomes" id="UP000228809">
    <property type="component" value="Unassembled WGS sequence"/>
</dbReference>
<dbReference type="GO" id="GO:0005524">
    <property type="term" value="F:ATP binding"/>
    <property type="evidence" value="ECO:0007669"/>
    <property type="project" value="UniProtKB-KW"/>
</dbReference>
<sequence>MKALLKRALIALLTLEARIVLKKYKPKVIAVTGSVGKTTTKDAIYSVLNEHVFIRKSEKSFNSEVGIPLTVLGAKNAWNNPLRWLGVLLDGLALILASSRYPHWLLLEVGADTPGDIQSVSKWLKPHIVVVTRIPDVPVHVEAFPSPEAVVEEKAALVDALRVDGLLVLNGDDPRVAELARRTGAQVALFGTTPKTAFYGAGYSVLYDSGVPTGACFRIEHSGSSVPVRITGSIGEQLLMPVLATAAVCSYVGVDLSSVSVVSGTFAPPAGRMRILRGLKGTTIIDDSYNASPVAVHEALRAIKSLEVEGRKVAVLGDMLELGSYSSEEHKKVGKAVAEVADVLLTVGLRARGIAEGALEAGMSEKNILQYEEPRRAGKELELLLEAGDVVLVKGSQSMRMERVVKEVMAEPERASELLVRQESEWLER</sequence>
<comment type="caution">
    <text evidence="6">The sequence shown here is derived from an EMBL/GenBank/DDBJ whole genome shotgun (WGS) entry which is preliminary data.</text>
</comment>
<evidence type="ECO:0000259" key="5">
    <source>
        <dbReference type="Pfam" id="PF08245"/>
    </source>
</evidence>
<dbReference type="EMBL" id="PFBJ01000011">
    <property type="protein sequence ID" value="PIT91095.1"/>
    <property type="molecule type" value="Genomic_DNA"/>
</dbReference>
<dbReference type="Pfam" id="PF08245">
    <property type="entry name" value="Mur_ligase_M"/>
    <property type="match status" value="2"/>
</dbReference>
<dbReference type="SUPFAM" id="SSF53623">
    <property type="entry name" value="MurD-like peptide ligases, catalytic domain"/>
    <property type="match status" value="1"/>
</dbReference>
<keyword evidence="3" id="KW-0067">ATP-binding</keyword>
<dbReference type="InterPro" id="IPR036615">
    <property type="entry name" value="Mur_ligase_C_dom_sf"/>
</dbReference>
<dbReference type="InterPro" id="IPR004101">
    <property type="entry name" value="Mur_ligase_C"/>
</dbReference>
<feature type="domain" description="Mur ligase C-terminal" evidence="4">
    <location>
        <begin position="271"/>
        <end position="396"/>
    </location>
</feature>
<evidence type="ECO:0000313" key="7">
    <source>
        <dbReference type="Proteomes" id="UP000228809"/>
    </source>
</evidence>